<dbReference type="InterPro" id="IPR001750">
    <property type="entry name" value="ND/Mrp_TM"/>
</dbReference>
<dbReference type="GO" id="GO:0015990">
    <property type="term" value="P:electron transport coupled proton transport"/>
    <property type="evidence" value="ECO:0007669"/>
    <property type="project" value="TreeGrafter"/>
</dbReference>
<dbReference type="GeneID" id="808832"/>
<keyword evidence="11" id="KW-0496">Mitochondrion</keyword>
<evidence type="ECO:0000256" key="1">
    <source>
        <dbReference type="ARBA" id="ARBA00004141"/>
    </source>
</evidence>
<dbReference type="AlphaFoldDB" id="Q9T7K4"/>
<evidence type="ECO:0000256" key="9">
    <source>
        <dbReference type="SAM" id="Phobius"/>
    </source>
</evidence>
<accession>Q9T7K4</accession>
<dbReference type="GO" id="GO:0008137">
    <property type="term" value="F:NADH dehydrogenase (ubiquinone) activity"/>
    <property type="evidence" value="ECO:0007669"/>
    <property type="project" value="UniProtKB-EC"/>
</dbReference>
<evidence type="ECO:0000313" key="11">
    <source>
        <dbReference type="EMBL" id="AAF20048.1"/>
    </source>
</evidence>
<protein>
    <recommendedName>
        <fullName evidence="2">NADH:ubiquinone reductase (H(+)-translocating)</fullName>
        <ecNumber evidence="2">7.1.1.2</ecNumber>
    </recommendedName>
    <alternativeName>
        <fullName evidence="6">NADH dehydrogenase subunit 5</fullName>
    </alternativeName>
</protein>
<sequence>MSNQFTWSLMVALNSFMMLGVSVILGSMASYFGSSEISLWICWELGSVSLISVNLEMCLDWMSLTFASVILLISSCVGLFMDFYMKEDALKTFNWMVYAFIFSMIVLVFAGSMPMMLVGWDWLGVTSFLLVMFYEGKKSFDAAMLTALTNRIGDGLLICSTAGMIMSCDLSLDMKPYCWSVVFVAGCATKSAQVPFSSWLPAAMMAPTPVSSLVHSSTLVTAGIYLLIRSHVMWEKSPVACSFLLCAGLLTSVTAGISAVTETDVKKIIALSTLSQLGLMAFSLGLGEIDLAFMHLLCHAFFKAGMFLSVGSLINYGTGDQSFSKFSSPTVSLSPVALMSLFIGSMSLVGIPGTAGYASKESIVAVSYSVSSLPIVILMIGSVLLTMLYSARIVKALLSFTFTSKFDLSNSYESFKLSLPGLLLVIFGLIGGELVASLSVNNCFFEGASSSEAWVSPYTAIFIGFILIMVIRFILNYLEEKGYKWEYSMVLYDISSRTSNFLEPAEGLGEDSTVNMDNNSESVIPQGAWKAGVGYLSNGHNVVQRASPPSTVTSPSGSMSLVAIG</sequence>
<feature type="transmembrane region" description="Helical" evidence="9">
    <location>
        <begin position="458"/>
        <end position="478"/>
    </location>
</feature>
<keyword evidence="5 9" id="KW-0472">Membrane</keyword>
<dbReference type="GO" id="GO:0042773">
    <property type="term" value="P:ATP synthesis coupled electron transport"/>
    <property type="evidence" value="ECO:0007669"/>
    <property type="project" value="InterPro"/>
</dbReference>
<dbReference type="GO" id="GO:0016020">
    <property type="term" value="C:membrane"/>
    <property type="evidence" value="ECO:0007669"/>
    <property type="project" value="UniProtKB-SubCell"/>
</dbReference>
<evidence type="ECO:0000256" key="4">
    <source>
        <dbReference type="ARBA" id="ARBA00022989"/>
    </source>
</evidence>
<feature type="transmembrane region" description="Helical" evidence="9">
    <location>
        <begin position="61"/>
        <end position="81"/>
    </location>
</feature>
<feature type="transmembrane region" description="Helical" evidence="9">
    <location>
        <begin position="292"/>
        <end position="316"/>
    </location>
</feature>
<evidence type="ECO:0000256" key="7">
    <source>
        <dbReference type="ARBA" id="ARBA00049551"/>
    </source>
</evidence>
<feature type="transmembrane region" description="Helical" evidence="9">
    <location>
        <begin position="6"/>
        <end position="25"/>
    </location>
</feature>
<feature type="transmembrane region" description="Helical" evidence="9">
    <location>
        <begin position="419"/>
        <end position="438"/>
    </location>
</feature>
<dbReference type="GO" id="GO:0003954">
    <property type="term" value="F:NADH dehydrogenase activity"/>
    <property type="evidence" value="ECO:0007669"/>
    <property type="project" value="TreeGrafter"/>
</dbReference>
<evidence type="ECO:0000256" key="6">
    <source>
        <dbReference type="ARBA" id="ARBA00031027"/>
    </source>
</evidence>
<dbReference type="PANTHER" id="PTHR42829">
    <property type="entry name" value="NADH-UBIQUINONE OXIDOREDUCTASE CHAIN 5"/>
    <property type="match status" value="1"/>
</dbReference>
<geneLocation type="mitochondrion" evidence="11"/>
<feature type="compositionally biased region" description="Low complexity" evidence="8">
    <location>
        <begin position="547"/>
        <end position="565"/>
    </location>
</feature>
<feature type="region of interest" description="Disordered" evidence="8">
    <location>
        <begin position="546"/>
        <end position="565"/>
    </location>
</feature>
<feature type="transmembrane region" description="Helical" evidence="9">
    <location>
        <begin position="93"/>
        <end position="111"/>
    </location>
</feature>
<dbReference type="KEGG" id="crg:808832"/>
<evidence type="ECO:0000259" key="10">
    <source>
        <dbReference type="Pfam" id="PF00361"/>
    </source>
</evidence>
<evidence type="ECO:0000256" key="2">
    <source>
        <dbReference type="ARBA" id="ARBA00012944"/>
    </source>
</evidence>
<organism evidence="11">
    <name type="scientific">Magallana gigas</name>
    <name type="common">Pacific oyster</name>
    <name type="synonym">Crassostrea gigas</name>
    <dbReference type="NCBI Taxonomy" id="29159"/>
    <lineage>
        <taxon>Eukaryota</taxon>
        <taxon>Metazoa</taxon>
        <taxon>Spiralia</taxon>
        <taxon>Lophotrochozoa</taxon>
        <taxon>Mollusca</taxon>
        <taxon>Bivalvia</taxon>
        <taxon>Autobranchia</taxon>
        <taxon>Pteriomorphia</taxon>
        <taxon>Ostreida</taxon>
        <taxon>Ostreoidea</taxon>
        <taxon>Ostreidae</taxon>
        <taxon>Magallana</taxon>
    </lineage>
</organism>
<keyword evidence="3 9" id="KW-0812">Transmembrane</keyword>
<keyword evidence="4 9" id="KW-1133">Transmembrane helix</keyword>
<dbReference type="Pfam" id="PF00361">
    <property type="entry name" value="Proton_antipo_M"/>
    <property type="match status" value="1"/>
</dbReference>
<dbReference type="CTD" id="4540"/>
<dbReference type="PRINTS" id="PR01434">
    <property type="entry name" value="NADHDHGNASE5"/>
</dbReference>
<feature type="domain" description="NADH:quinone oxidoreductase/Mrp antiporter transmembrane" evidence="10">
    <location>
        <begin position="111"/>
        <end position="384"/>
    </location>
</feature>
<feature type="transmembrane region" description="Helical" evidence="9">
    <location>
        <begin position="210"/>
        <end position="228"/>
    </location>
</feature>
<dbReference type="RefSeq" id="NP_037550.2">
    <property type="nucleotide sequence ID" value="NC_001276.1"/>
</dbReference>
<evidence type="ECO:0000256" key="5">
    <source>
        <dbReference type="ARBA" id="ARBA00023136"/>
    </source>
</evidence>
<proteinExistence type="predicted"/>
<dbReference type="EC" id="7.1.1.2" evidence="2"/>
<reference evidence="11" key="1">
    <citation type="submission" date="1999-08" db="EMBL/GenBank/DDBJ databases">
        <title>Crassostrea gigas mitochondrial DNA.</title>
        <authorList>
            <person name="Kim S.-H."/>
            <person name="Je E.-Y."/>
            <person name="Park D.-W."/>
        </authorList>
    </citation>
    <scope>NUCLEOTIDE SEQUENCE</scope>
</reference>
<dbReference type="InterPro" id="IPR003945">
    <property type="entry name" value="NU5C-like"/>
</dbReference>
<dbReference type="PANTHER" id="PTHR42829:SF2">
    <property type="entry name" value="NADH-UBIQUINONE OXIDOREDUCTASE CHAIN 5"/>
    <property type="match status" value="1"/>
</dbReference>
<feature type="transmembrane region" description="Helical" evidence="9">
    <location>
        <begin position="240"/>
        <end position="261"/>
    </location>
</feature>
<comment type="catalytic activity">
    <reaction evidence="7">
        <text>a ubiquinone + NADH + 5 H(+)(in) = a ubiquinol + NAD(+) + 4 H(+)(out)</text>
        <dbReference type="Rhea" id="RHEA:29091"/>
        <dbReference type="Rhea" id="RHEA-COMP:9565"/>
        <dbReference type="Rhea" id="RHEA-COMP:9566"/>
        <dbReference type="ChEBI" id="CHEBI:15378"/>
        <dbReference type="ChEBI" id="CHEBI:16389"/>
        <dbReference type="ChEBI" id="CHEBI:17976"/>
        <dbReference type="ChEBI" id="CHEBI:57540"/>
        <dbReference type="ChEBI" id="CHEBI:57945"/>
        <dbReference type="EC" id="7.1.1.2"/>
    </reaction>
</comment>
<evidence type="ECO:0000256" key="3">
    <source>
        <dbReference type="ARBA" id="ARBA00022692"/>
    </source>
</evidence>
<evidence type="ECO:0000256" key="8">
    <source>
        <dbReference type="SAM" id="MobiDB-lite"/>
    </source>
</evidence>
<dbReference type="EMBL" id="AF177226">
    <property type="protein sequence ID" value="AAF20048.1"/>
    <property type="molecule type" value="Genomic_DNA"/>
</dbReference>
<name>Q9T7K4_MAGGI</name>
<feature type="transmembrane region" description="Helical" evidence="9">
    <location>
        <begin position="336"/>
        <end position="355"/>
    </location>
</feature>
<comment type="subcellular location">
    <subcellularLocation>
        <location evidence="1">Membrane</location>
        <topology evidence="1">Multi-pass membrane protein</topology>
    </subcellularLocation>
</comment>